<organism evidence="1 2">
    <name type="scientific">Colletotrichum lupini</name>
    <dbReference type="NCBI Taxonomy" id="145971"/>
    <lineage>
        <taxon>Eukaryota</taxon>
        <taxon>Fungi</taxon>
        <taxon>Dikarya</taxon>
        <taxon>Ascomycota</taxon>
        <taxon>Pezizomycotina</taxon>
        <taxon>Sordariomycetes</taxon>
        <taxon>Hypocreomycetidae</taxon>
        <taxon>Glomerellales</taxon>
        <taxon>Glomerellaceae</taxon>
        <taxon>Colletotrichum</taxon>
        <taxon>Colletotrichum acutatum species complex</taxon>
    </lineage>
</organism>
<protein>
    <submittedName>
        <fullName evidence="1">Uncharacterized protein</fullName>
    </submittedName>
</protein>
<evidence type="ECO:0000313" key="1">
    <source>
        <dbReference type="EMBL" id="UQC74402.1"/>
    </source>
</evidence>
<accession>A0A9Q8SD86</accession>
<dbReference type="GeneID" id="73335105"/>
<evidence type="ECO:0000313" key="2">
    <source>
        <dbReference type="Proteomes" id="UP000830671"/>
    </source>
</evidence>
<gene>
    <name evidence="1" type="ORF">CLUP02_01052</name>
</gene>
<sequence>MALVCILPFGMEVGRNVLDTFEASGQSGPSCRKRSCLVTRHLQLATVGSPFFAGD</sequence>
<dbReference type="AlphaFoldDB" id="A0A9Q8SD86"/>
<dbReference type="RefSeq" id="XP_049136052.1">
    <property type="nucleotide sequence ID" value="XM_049280095.1"/>
</dbReference>
<dbReference type="KEGG" id="clup:CLUP02_01052"/>
<dbReference type="EMBL" id="CP019471">
    <property type="protein sequence ID" value="UQC74402.1"/>
    <property type="molecule type" value="Genomic_DNA"/>
</dbReference>
<keyword evidence="2" id="KW-1185">Reference proteome</keyword>
<reference evidence="1" key="1">
    <citation type="journal article" date="2021" name="Mol. Plant Microbe Interact.">
        <title>Complete Genome Sequence of the Plant-Pathogenic Fungus Colletotrichum lupini.</title>
        <authorList>
            <person name="Baroncelli R."/>
            <person name="Pensec F."/>
            <person name="Da Lio D."/>
            <person name="Boufleur T."/>
            <person name="Vicente I."/>
            <person name="Sarrocco S."/>
            <person name="Picot A."/>
            <person name="Baraldi E."/>
            <person name="Sukno S."/>
            <person name="Thon M."/>
            <person name="Le Floch G."/>
        </authorList>
    </citation>
    <scope>NUCLEOTIDE SEQUENCE</scope>
    <source>
        <strain evidence="1">IMI 504893</strain>
    </source>
</reference>
<dbReference type="Proteomes" id="UP000830671">
    <property type="component" value="Chromosome 1"/>
</dbReference>
<name>A0A9Q8SD86_9PEZI</name>
<proteinExistence type="predicted"/>